<dbReference type="InterPro" id="IPR000281">
    <property type="entry name" value="HTH_RpiR"/>
</dbReference>
<dbReference type="RefSeq" id="WP_386800934.1">
    <property type="nucleotide sequence ID" value="NZ_JBHTMU010000001.1"/>
</dbReference>
<dbReference type="CDD" id="cd05013">
    <property type="entry name" value="SIS_RpiR"/>
    <property type="match status" value="1"/>
</dbReference>
<dbReference type="InterPro" id="IPR009057">
    <property type="entry name" value="Homeodomain-like_sf"/>
</dbReference>
<dbReference type="PANTHER" id="PTHR30514">
    <property type="entry name" value="GLUCOKINASE"/>
    <property type="match status" value="1"/>
</dbReference>
<feature type="domain" description="HTH rpiR-type" evidence="4">
    <location>
        <begin position="6"/>
        <end position="82"/>
    </location>
</feature>
<dbReference type="InterPro" id="IPR046348">
    <property type="entry name" value="SIS_dom_sf"/>
</dbReference>
<evidence type="ECO:0000313" key="5">
    <source>
        <dbReference type="EMBL" id="MFD1340873.1"/>
    </source>
</evidence>
<dbReference type="SUPFAM" id="SSF53697">
    <property type="entry name" value="SIS domain"/>
    <property type="match status" value="1"/>
</dbReference>
<evidence type="ECO:0000256" key="1">
    <source>
        <dbReference type="ARBA" id="ARBA00023015"/>
    </source>
</evidence>
<dbReference type="Gene3D" id="1.10.10.10">
    <property type="entry name" value="Winged helix-like DNA-binding domain superfamily/Winged helix DNA-binding domain"/>
    <property type="match status" value="1"/>
</dbReference>
<keyword evidence="6" id="KW-1185">Reference proteome</keyword>
<proteinExistence type="predicted"/>
<dbReference type="InterPro" id="IPR001347">
    <property type="entry name" value="SIS_dom"/>
</dbReference>
<keyword evidence="1" id="KW-0805">Transcription regulation</keyword>
<name>A0ABW3ZCT1_9RHOB</name>
<dbReference type="Pfam" id="PF01418">
    <property type="entry name" value="HTH_6"/>
    <property type="match status" value="1"/>
</dbReference>
<evidence type="ECO:0000313" key="6">
    <source>
        <dbReference type="Proteomes" id="UP001597135"/>
    </source>
</evidence>
<dbReference type="InterPro" id="IPR036388">
    <property type="entry name" value="WH-like_DNA-bd_sf"/>
</dbReference>
<keyword evidence="2" id="KW-0238">DNA-binding</keyword>
<dbReference type="PROSITE" id="PS51071">
    <property type="entry name" value="HTH_RPIR"/>
    <property type="match status" value="1"/>
</dbReference>
<dbReference type="SUPFAM" id="SSF46689">
    <property type="entry name" value="Homeodomain-like"/>
    <property type="match status" value="1"/>
</dbReference>
<comment type="caution">
    <text evidence="5">The sequence shown here is derived from an EMBL/GenBank/DDBJ whole genome shotgun (WGS) entry which is preliminary data.</text>
</comment>
<organism evidence="5 6">
    <name type="scientific">Litorisediminicola beolgyonensis</name>
    <dbReference type="NCBI Taxonomy" id="1173614"/>
    <lineage>
        <taxon>Bacteria</taxon>
        <taxon>Pseudomonadati</taxon>
        <taxon>Pseudomonadota</taxon>
        <taxon>Alphaproteobacteria</taxon>
        <taxon>Rhodobacterales</taxon>
        <taxon>Paracoccaceae</taxon>
        <taxon>Litorisediminicola</taxon>
    </lineage>
</organism>
<dbReference type="InterPro" id="IPR047640">
    <property type="entry name" value="RpiR-like"/>
</dbReference>
<dbReference type="Gene3D" id="3.40.50.10490">
    <property type="entry name" value="Glucose-6-phosphate isomerase like protein, domain 1"/>
    <property type="match status" value="1"/>
</dbReference>
<dbReference type="EMBL" id="JBHTMU010000001">
    <property type="protein sequence ID" value="MFD1340873.1"/>
    <property type="molecule type" value="Genomic_DNA"/>
</dbReference>
<dbReference type="PANTHER" id="PTHR30514:SF18">
    <property type="entry name" value="RPIR-FAMILY TRANSCRIPTIONAL REGULATOR"/>
    <property type="match status" value="1"/>
</dbReference>
<keyword evidence="3" id="KW-0804">Transcription</keyword>
<evidence type="ECO:0000256" key="2">
    <source>
        <dbReference type="ARBA" id="ARBA00023125"/>
    </source>
</evidence>
<evidence type="ECO:0000259" key="4">
    <source>
        <dbReference type="PROSITE" id="PS51071"/>
    </source>
</evidence>
<dbReference type="InterPro" id="IPR035472">
    <property type="entry name" value="RpiR-like_SIS"/>
</dbReference>
<protein>
    <submittedName>
        <fullName evidence="5">MurR/RpiR family transcriptional regulator</fullName>
    </submittedName>
</protein>
<evidence type="ECO:0000256" key="3">
    <source>
        <dbReference type="ARBA" id="ARBA00023163"/>
    </source>
</evidence>
<sequence length="289" mass="31621">MTSGPALVKDLLHAATDRLTGAERQVADALLRDYPMAGLESVTRLAEQAAVSGPTVLRLARKLGFDGFPELQAALRAEMADQIKKPSLKRDARSGAEAGHVLHRFADAVAANIAGTLERLDLDRFDAIAEMLGDDTRPVFIAGGRITRANATYFQNHLQIIRPGVVELSASPSVWPQYILDMGPGTVLVLFDIRRYEKDLQKLAQLAVERGAEVVLFTDQWGSPIASIAAQVVNARVEAPSNWDSTLAVMLVIEALIAAVQARRWDESRERIEALEGMFSTTRVFRSFS</sequence>
<dbReference type="Pfam" id="PF01380">
    <property type="entry name" value="SIS"/>
    <property type="match status" value="1"/>
</dbReference>
<gene>
    <name evidence="5" type="ORF">ACFQ4E_00390</name>
</gene>
<reference evidence="6" key="1">
    <citation type="journal article" date="2019" name="Int. J. Syst. Evol. Microbiol.">
        <title>The Global Catalogue of Microorganisms (GCM) 10K type strain sequencing project: providing services to taxonomists for standard genome sequencing and annotation.</title>
        <authorList>
            <consortium name="The Broad Institute Genomics Platform"/>
            <consortium name="The Broad Institute Genome Sequencing Center for Infectious Disease"/>
            <person name="Wu L."/>
            <person name="Ma J."/>
        </authorList>
    </citation>
    <scope>NUCLEOTIDE SEQUENCE [LARGE SCALE GENOMIC DNA]</scope>
    <source>
        <strain evidence="6">CCUG 62953</strain>
    </source>
</reference>
<dbReference type="Proteomes" id="UP001597135">
    <property type="component" value="Unassembled WGS sequence"/>
</dbReference>
<accession>A0ABW3ZCT1</accession>